<dbReference type="GO" id="GO:0003676">
    <property type="term" value="F:nucleic acid binding"/>
    <property type="evidence" value="ECO:0007669"/>
    <property type="project" value="InterPro"/>
</dbReference>
<evidence type="ECO:0000313" key="4">
    <source>
        <dbReference type="Proteomes" id="UP000663829"/>
    </source>
</evidence>
<dbReference type="Gene3D" id="3.30.420.10">
    <property type="entry name" value="Ribonuclease H-like superfamily/Ribonuclease H"/>
    <property type="match status" value="1"/>
</dbReference>
<dbReference type="InterPro" id="IPR036397">
    <property type="entry name" value="RNaseH_sf"/>
</dbReference>
<dbReference type="EMBL" id="CAJNOQ010015592">
    <property type="protein sequence ID" value="CAF1364527.1"/>
    <property type="molecule type" value="Genomic_DNA"/>
</dbReference>
<dbReference type="EMBL" id="CAJOBC010071996">
    <property type="protein sequence ID" value="CAF4245764.1"/>
    <property type="molecule type" value="Genomic_DNA"/>
</dbReference>
<feature type="non-terminal residue" evidence="2">
    <location>
        <position position="1"/>
    </location>
</feature>
<dbReference type="Proteomes" id="UP000663829">
    <property type="component" value="Unassembled WGS sequence"/>
</dbReference>
<evidence type="ECO:0000313" key="3">
    <source>
        <dbReference type="EMBL" id="CAF4245764.1"/>
    </source>
</evidence>
<protein>
    <recommendedName>
        <fullName evidence="1">Integrase catalytic domain-containing protein</fullName>
    </recommendedName>
</protein>
<dbReference type="InterPro" id="IPR043502">
    <property type="entry name" value="DNA/RNA_pol_sf"/>
</dbReference>
<dbReference type="InterPro" id="IPR001584">
    <property type="entry name" value="Integrase_cat-core"/>
</dbReference>
<dbReference type="InterPro" id="IPR050951">
    <property type="entry name" value="Retrovirus_Pol_polyprotein"/>
</dbReference>
<dbReference type="Proteomes" id="UP000681722">
    <property type="component" value="Unassembled WGS sequence"/>
</dbReference>
<sequence>EFDAYESIESQRRKWAVAFLSDEVLKRYTRQLIKFETWNDLQNALQDNFPSLPELSQFLRHRQILLRKQADTEETLTQYYGDMTKLCTHHNPVMTNAERIDRLKLGMNTSLLNRCSRNQIKPSTEKIQGIVELSPPKPLNEANEFIGKLNWYRKFIPNFAEIAAPIHKASSNNRAQVLMENVILVPVAPDKIITDQEQHFNSELTAAMLAFIDSKHVFSTPHHPQINGQTERFNATFATQLSKYCDEEKSNWDLYLPSIVYAYNRAQHRSTGFTPYQLAFPRIPRNSFDRPQTQFKFSRPNDYWTELRNDC</sequence>
<dbReference type="PANTHER" id="PTHR37984">
    <property type="entry name" value="PROTEIN CBG26694"/>
    <property type="match status" value="1"/>
</dbReference>
<evidence type="ECO:0000313" key="2">
    <source>
        <dbReference type="EMBL" id="CAF1364527.1"/>
    </source>
</evidence>
<proteinExistence type="predicted"/>
<feature type="domain" description="Integrase catalytic" evidence="1">
    <location>
        <begin position="162"/>
        <end position="283"/>
    </location>
</feature>
<keyword evidence="4" id="KW-1185">Reference proteome</keyword>
<dbReference type="SUPFAM" id="SSF56672">
    <property type="entry name" value="DNA/RNA polymerases"/>
    <property type="match status" value="1"/>
</dbReference>
<dbReference type="InterPro" id="IPR012337">
    <property type="entry name" value="RNaseH-like_sf"/>
</dbReference>
<accession>A0A815IDX0</accession>
<evidence type="ECO:0000259" key="1">
    <source>
        <dbReference type="PROSITE" id="PS50994"/>
    </source>
</evidence>
<dbReference type="GO" id="GO:0015074">
    <property type="term" value="P:DNA integration"/>
    <property type="evidence" value="ECO:0007669"/>
    <property type="project" value="InterPro"/>
</dbReference>
<comment type="caution">
    <text evidence="2">The sequence shown here is derived from an EMBL/GenBank/DDBJ whole genome shotgun (WGS) entry which is preliminary data.</text>
</comment>
<name>A0A815IDX0_9BILA</name>
<dbReference type="AlphaFoldDB" id="A0A815IDX0"/>
<dbReference type="PROSITE" id="PS50994">
    <property type="entry name" value="INTEGRASE"/>
    <property type="match status" value="1"/>
</dbReference>
<reference evidence="2" key="1">
    <citation type="submission" date="2021-02" db="EMBL/GenBank/DDBJ databases">
        <authorList>
            <person name="Nowell W R."/>
        </authorList>
    </citation>
    <scope>NUCLEOTIDE SEQUENCE</scope>
</reference>
<organism evidence="2 4">
    <name type="scientific">Didymodactylos carnosus</name>
    <dbReference type="NCBI Taxonomy" id="1234261"/>
    <lineage>
        <taxon>Eukaryota</taxon>
        <taxon>Metazoa</taxon>
        <taxon>Spiralia</taxon>
        <taxon>Gnathifera</taxon>
        <taxon>Rotifera</taxon>
        <taxon>Eurotatoria</taxon>
        <taxon>Bdelloidea</taxon>
        <taxon>Philodinida</taxon>
        <taxon>Philodinidae</taxon>
        <taxon>Didymodactylos</taxon>
    </lineage>
</organism>
<gene>
    <name evidence="2" type="ORF">GPM918_LOCUS31547</name>
    <name evidence="3" type="ORF">SRO942_LOCUS32196</name>
</gene>
<dbReference type="PANTHER" id="PTHR37984:SF15">
    <property type="entry name" value="INTEGRASE CATALYTIC DOMAIN-CONTAINING PROTEIN"/>
    <property type="match status" value="1"/>
</dbReference>
<dbReference type="SUPFAM" id="SSF53098">
    <property type="entry name" value="Ribonuclease H-like"/>
    <property type="match status" value="1"/>
</dbReference>
<dbReference type="OrthoDB" id="6618089at2759"/>